<evidence type="ECO:0000256" key="1">
    <source>
        <dbReference type="SAM" id="MobiDB-lite"/>
    </source>
</evidence>
<gene>
    <name evidence="2" type="ORF">PADG_06654</name>
</gene>
<dbReference type="HOGENOM" id="CLU_2427640_0_0_1"/>
<evidence type="ECO:0000313" key="2">
    <source>
        <dbReference type="EMBL" id="EEH50575.2"/>
    </source>
</evidence>
<dbReference type="KEGG" id="pbn:PADG_06654"/>
<dbReference type="Proteomes" id="UP000001628">
    <property type="component" value="Unassembled WGS sequence"/>
</dbReference>
<sequence length="100" mass="9999">MAGEGGHIAAHERTDRGPVGDGSLWTEIVLEVMDRQGGCRNPVEPDTCAGGTEGRYVTKEESSAGVTGTVAEAGRGCWVPGGCFNQAAPSPAGGPNGAAS</sequence>
<feature type="compositionally biased region" description="Basic and acidic residues" evidence="1">
    <location>
        <begin position="9"/>
        <end position="18"/>
    </location>
</feature>
<keyword evidence="3" id="KW-1185">Reference proteome</keyword>
<protein>
    <submittedName>
        <fullName evidence="2">Uncharacterized protein</fullName>
    </submittedName>
</protein>
<evidence type="ECO:0000313" key="3">
    <source>
        <dbReference type="Proteomes" id="UP000001628"/>
    </source>
</evidence>
<dbReference type="OrthoDB" id="10341526at2759"/>
<dbReference type="AlphaFoldDB" id="C1GHB8"/>
<dbReference type="EMBL" id="KN275965">
    <property type="protein sequence ID" value="EEH50575.2"/>
    <property type="molecule type" value="Genomic_DNA"/>
</dbReference>
<accession>C1GHB8</accession>
<dbReference type="VEuPathDB" id="FungiDB:PADG_06654"/>
<name>C1GHB8_PARBD</name>
<proteinExistence type="predicted"/>
<organism evidence="2 3">
    <name type="scientific">Paracoccidioides brasiliensis (strain Pb18)</name>
    <dbReference type="NCBI Taxonomy" id="502780"/>
    <lineage>
        <taxon>Eukaryota</taxon>
        <taxon>Fungi</taxon>
        <taxon>Dikarya</taxon>
        <taxon>Ascomycota</taxon>
        <taxon>Pezizomycotina</taxon>
        <taxon>Eurotiomycetes</taxon>
        <taxon>Eurotiomycetidae</taxon>
        <taxon>Onygenales</taxon>
        <taxon>Ajellomycetaceae</taxon>
        <taxon>Paracoccidioides</taxon>
    </lineage>
</organism>
<reference evidence="2 3" key="1">
    <citation type="journal article" date="2011" name="PLoS Genet.">
        <title>Comparative genomic analysis of human fungal pathogens causing paracoccidioidomycosis.</title>
        <authorList>
            <person name="Desjardins C.A."/>
            <person name="Champion M.D."/>
            <person name="Holder J.W."/>
            <person name="Muszewska A."/>
            <person name="Goldberg J."/>
            <person name="Bailao A.M."/>
            <person name="Brigido M.M."/>
            <person name="Ferreira M.E."/>
            <person name="Garcia A.M."/>
            <person name="Grynberg M."/>
            <person name="Gujja S."/>
            <person name="Heiman D.I."/>
            <person name="Henn M.R."/>
            <person name="Kodira C.D."/>
            <person name="Leon-Narvaez H."/>
            <person name="Longo L.V."/>
            <person name="Ma L.J."/>
            <person name="Malavazi I."/>
            <person name="Matsuo A.L."/>
            <person name="Morais F.V."/>
            <person name="Pereira M."/>
            <person name="Rodriguez-Brito S."/>
            <person name="Sakthikumar S."/>
            <person name="Salem-Izacc S.M."/>
            <person name="Sykes S.M."/>
            <person name="Teixeira M.M."/>
            <person name="Vallejo M.C."/>
            <person name="Walter M.E."/>
            <person name="Yandava C."/>
            <person name="Young S."/>
            <person name="Zeng Q."/>
            <person name="Zucker J."/>
            <person name="Felipe M.S."/>
            <person name="Goldman G.H."/>
            <person name="Haas B.J."/>
            <person name="McEwen J.G."/>
            <person name="Nino-Vega G."/>
            <person name="Puccia R."/>
            <person name="San-Blas G."/>
            <person name="Soares C.M."/>
            <person name="Birren B.W."/>
            <person name="Cuomo C.A."/>
        </authorList>
    </citation>
    <scope>NUCLEOTIDE SEQUENCE [LARGE SCALE GENOMIC DNA]</scope>
    <source>
        <strain evidence="2 3">Pb18</strain>
    </source>
</reference>
<feature type="region of interest" description="Disordered" evidence="1">
    <location>
        <begin position="1"/>
        <end position="22"/>
    </location>
</feature>
<dbReference type="InParanoid" id="C1GHB8"/>
<dbReference type="eggNOG" id="ENOG502RP5E">
    <property type="taxonomic scope" value="Eukaryota"/>
</dbReference>
<dbReference type="GeneID" id="22585331"/>
<dbReference type="RefSeq" id="XP_010762045.1">
    <property type="nucleotide sequence ID" value="XM_010763743.1"/>
</dbReference>
<dbReference type="OMA" id="AHERTDH"/>